<keyword evidence="5" id="KW-0804">Transcription</keyword>
<proteinExistence type="predicted"/>
<protein>
    <recommendedName>
        <fullName evidence="8">Zn(2)-C6 fungal-type domain-containing protein</fullName>
    </recommendedName>
</protein>
<dbReference type="GO" id="GO:0000981">
    <property type="term" value="F:DNA-binding transcription factor activity, RNA polymerase II-specific"/>
    <property type="evidence" value="ECO:0007669"/>
    <property type="project" value="InterPro"/>
</dbReference>
<dbReference type="PANTHER" id="PTHR47659:SF7">
    <property type="entry name" value="FUNGAL TRANSCRIPTIONAL REGULATORY PROTEIN, N-TERMINAL DOMAIN-CONTAINING PROTEIN"/>
    <property type="match status" value="1"/>
</dbReference>
<comment type="caution">
    <text evidence="9">The sequence shown here is derived from an EMBL/GenBank/DDBJ whole genome shotgun (WGS) entry which is preliminary data.</text>
</comment>
<evidence type="ECO:0000256" key="1">
    <source>
        <dbReference type="ARBA" id="ARBA00022723"/>
    </source>
</evidence>
<evidence type="ECO:0000259" key="8">
    <source>
        <dbReference type="PROSITE" id="PS50048"/>
    </source>
</evidence>
<evidence type="ECO:0000256" key="2">
    <source>
        <dbReference type="ARBA" id="ARBA00022833"/>
    </source>
</evidence>
<dbReference type="InterPro" id="IPR001138">
    <property type="entry name" value="Zn2Cys6_DnaBD"/>
</dbReference>
<feature type="compositionally biased region" description="Basic residues" evidence="7">
    <location>
        <begin position="161"/>
        <end position="172"/>
    </location>
</feature>
<feature type="domain" description="Zn(2)-C6 fungal-type" evidence="8">
    <location>
        <begin position="121"/>
        <end position="152"/>
    </location>
</feature>
<evidence type="ECO:0000256" key="5">
    <source>
        <dbReference type="ARBA" id="ARBA00023163"/>
    </source>
</evidence>
<feature type="compositionally biased region" description="Pro residues" evidence="7">
    <location>
        <begin position="267"/>
        <end position="280"/>
    </location>
</feature>
<sequence>MASEPSKSSATVAQDPQGQPHPIAPYPPQFAGAHYPPLPPGAYPPYYAYAPIPTDGSHDPSAPNGVPPGGPYLMAFPPPPPGMVYAYAPPPGQLPGYPPFAPGLQTPVVLPRPKRKQVKMACTNCASACKRCDDARPCERCQKYGIADSCVDGIRKERKKGIKRGPYKRKNKVSGGEATFSSNQTSESSETTIQPMSYPAPPEGYYPYYYPHPGFVPVTAEGQANGDTPTANGNAHPPVPPHPSFYSMHPAVFPPYPPYAHAGPVAFAPPPMMQLQPPPSTQDQHQHSPSHAKSTEPATNGNVEENGDSSGMSPSKNGKKKRRASKGDENGHPTSSSSKGKKTKNGTSEGVNGTTNGVDGQRPG</sequence>
<dbReference type="GO" id="GO:0003677">
    <property type="term" value="F:DNA binding"/>
    <property type="evidence" value="ECO:0007669"/>
    <property type="project" value="UniProtKB-KW"/>
</dbReference>
<feature type="region of interest" description="Disordered" evidence="7">
    <location>
        <begin position="161"/>
        <end position="196"/>
    </location>
</feature>
<dbReference type="InterPro" id="IPR050335">
    <property type="entry name" value="ERT1_acuK_gluconeogen_tf"/>
</dbReference>
<name>A0AAD5UNS0_9APHY</name>
<keyword evidence="6" id="KW-0539">Nucleus</keyword>
<feature type="region of interest" description="Disordered" evidence="7">
    <location>
        <begin position="1"/>
        <end position="32"/>
    </location>
</feature>
<feature type="compositionally biased region" description="Low complexity" evidence="7">
    <location>
        <begin position="179"/>
        <end position="192"/>
    </location>
</feature>
<evidence type="ECO:0000256" key="4">
    <source>
        <dbReference type="ARBA" id="ARBA00023125"/>
    </source>
</evidence>
<feature type="compositionally biased region" description="Polar residues" evidence="7">
    <location>
        <begin position="281"/>
        <end position="316"/>
    </location>
</feature>
<organism evidence="9 10">
    <name type="scientific">Meripilus lineatus</name>
    <dbReference type="NCBI Taxonomy" id="2056292"/>
    <lineage>
        <taxon>Eukaryota</taxon>
        <taxon>Fungi</taxon>
        <taxon>Dikarya</taxon>
        <taxon>Basidiomycota</taxon>
        <taxon>Agaricomycotina</taxon>
        <taxon>Agaricomycetes</taxon>
        <taxon>Polyporales</taxon>
        <taxon>Meripilaceae</taxon>
        <taxon>Meripilus</taxon>
    </lineage>
</organism>
<dbReference type="AlphaFoldDB" id="A0AAD5UNS0"/>
<keyword evidence="10" id="KW-1185">Reference proteome</keyword>
<dbReference type="Proteomes" id="UP001212997">
    <property type="component" value="Unassembled WGS sequence"/>
</dbReference>
<keyword evidence="1" id="KW-0479">Metal-binding</keyword>
<dbReference type="PROSITE" id="PS50048">
    <property type="entry name" value="ZN2_CY6_FUNGAL_2"/>
    <property type="match status" value="1"/>
</dbReference>
<dbReference type="EMBL" id="JANAWD010001402">
    <property type="protein sequence ID" value="KAJ3473422.1"/>
    <property type="molecule type" value="Genomic_DNA"/>
</dbReference>
<evidence type="ECO:0000313" key="10">
    <source>
        <dbReference type="Proteomes" id="UP001212997"/>
    </source>
</evidence>
<accession>A0AAD5UNS0</accession>
<evidence type="ECO:0000313" key="9">
    <source>
        <dbReference type="EMBL" id="KAJ3473422.1"/>
    </source>
</evidence>
<feature type="region of interest" description="Disordered" evidence="7">
    <location>
        <begin position="263"/>
        <end position="364"/>
    </location>
</feature>
<gene>
    <name evidence="9" type="ORF">NLI96_g13008</name>
</gene>
<keyword evidence="2" id="KW-0862">Zinc</keyword>
<dbReference type="CDD" id="cd00067">
    <property type="entry name" value="GAL4"/>
    <property type="match status" value="1"/>
</dbReference>
<evidence type="ECO:0000256" key="7">
    <source>
        <dbReference type="SAM" id="MobiDB-lite"/>
    </source>
</evidence>
<keyword evidence="4" id="KW-0238">DNA-binding</keyword>
<keyword evidence="3" id="KW-0805">Transcription regulation</keyword>
<reference evidence="9" key="1">
    <citation type="submission" date="2022-07" db="EMBL/GenBank/DDBJ databases">
        <title>Genome Sequence of Physisporinus lineatus.</title>
        <authorList>
            <person name="Buettner E."/>
        </authorList>
    </citation>
    <scope>NUCLEOTIDE SEQUENCE</scope>
    <source>
        <strain evidence="9">VT162</strain>
    </source>
</reference>
<dbReference type="PANTHER" id="PTHR47659">
    <property type="entry name" value="ZN(II)2CYS6 TRANSCRIPTION FACTOR (EUROFUNG)-RELATED"/>
    <property type="match status" value="1"/>
</dbReference>
<feature type="compositionally biased region" description="Polar residues" evidence="7">
    <location>
        <begin position="1"/>
        <end position="17"/>
    </location>
</feature>
<evidence type="ECO:0000256" key="3">
    <source>
        <dbReference type="ARBA" id="ARBA00023015"/>
    </source>
</evidence>
<feature type="region of interest" description="Disordered" evidence="7">
    <location>
        <begin position="219"/>
        <end position="240"/>
    </location>
</feature>
<evidence type="ECO:0000256" key="6">
    <source>
        <dbReference type="ARBA" id="ARBA00023242"/>
    </source>
</evidence>
<dbReference type="SMART" id="SM00066">
    <property type="entry name" value="GAL4"/>
    <property type="match status" value="1"/>
</dbReference>
<dbReference type="GO" id="GO:0008270">
    <property type="term" value="F:zinc ion binding"/>
    <property type="evidence" value="ECO:0007669"/>
    <property type="project" value="InterPro"/>
</dbReference>